<reference evidence="2 3" key="1">
    <citation type="journal article" date="2016" name="Front. Microbiol.">
        <title>Genomic Resource of Rice Seed Associated Bacteria.</title>
        <authorList>
            <person name="Midha S."/>
            <person name="Bansal K."/>
            <person name="Sharma S."/>
            <person name="Kumar N."/>
            <person name="Patil P.P."/>
            <person name="Chaudhry V."/>
            <person name="Patil P.B."/>
        </authorList>
    </citation>
    <scope>NUCLEOTIDE SEQUENCE [LARGE SCALE GENOMIC DNA]</scope>
    <source>
        <strain evidence="2 3">NS354</strain>
    </source>
</reference>
<dbReference type="PANTHER" id="PTHR34818">
    <property type="entry name" value="PROTEIN BLI-3"/>
    <property type="match status" value="1"/>
</dbReference>
<dbReference type="RefSeq" id="WP_058593390.1">
    <property type="nucleotide sequence ID" value="NZ_LDRK01000018.1"/>
</dbReference>
<feature type="domain" description="General stress protein FMN-binding split barrel" evidence="1">
    <location>
        <begin position="10"/>
        <end position="151"/>
    </location>
</feature>
<evidence type="ECO:0000259" key="1">
    <source>
        <dbReference type="Pfam" id="PF16242"/>
    </source>
</evidence>
<organism evidence="2 3">
    <name type="scientific">Leucobacter chromiiresistens</name>
    <dbReference type="NCBI Taxonomy" id="1079994"/>
    <lineage>
        <taxon>Bacteria</taxon>
        <taxon>Bacillati</taxon>
        <taxon>Actinomycetota</taxon>
        <taxon>Actinomycetes</taxon>
        <taxon>Micrococcales</taxon>
        <taxon>Microbacteriaceae</taxon>
        <taxon>Leucobacter</taxon>
    </lineage>
</organism>
<dbReference type="SUPFAM" id="SSF50475">
    <property type="entry name" value="FMN-binding split barrel"/>
    <property type="match status" value="1"/>
</dbReference>
<gene>
    <name evidence="2" type="ORF">NS354_04015</name>
</gene>
<dbReference type="Gene3D" id="2.30.110.10">
    <property type="entry name" value="Electron Transport, Fmn-binding Protein, Chain A"/>
    <property type="match status" value="1"/>
</dbReference>
<evidence type="ECO:0000313" key="2">
    <source>
        <dbReference type="EMBL" id="KTR86655.1"/>
    </source>
</evidence>
<accession>A0A147EQL0</accession>
<dbReference type="InterPro" id="IPR038725">
    <property type="entry name" value="YdaG_split_barrel_FMN-bd"/>
</dbReference>
<dbReference type="InterPro" id="IPR052917">
    <property type="entry name" value="Stress-Dev_Protein"/>
</dbReference>
<dbReference type="Pfam" id="PF16242">
    <property type="entry name" value="Pyrid_ox_like"/>
    <property type="match status" value="1"/>
</dbReference>
<protein>
    <submittedName>
        <fullName evidence="2">General stress protein</fullName>
    </submittedName>
</protein>
<sequence length="161" mass="17146">MSESTELTPETVIEVMREERFVMLSTATPDGKIVSHPMTPQEVTDDGDVWFFIGLQGDQADAIRANPQVNLAFAETGSWLSVSGVAEFVSDRAKAAELWDGEVEAYFDGGLEDPNLGLLRVKGESAQYWGIPGGRVAAAVKIAAAKITGSEGPGRSGTTEL</sequence>
<dbReference type="EMBL" id="LDRK01000018">
    <property type="protein sequence ID" value="KTR86655.1"/>
    <property type="molecule type" value="Genomic_DNA"/>
</dbReference>
<dbReference type="AlphaFoldDB" id="A0A147EQL0"/>
<dbReference type="OrthoDB" id="1432662at2"/>
<dbReference type="PATRIC" id="fig|1079994.3.peg.839"/>
<comment type="caution">
    <text evidence="2">The sequence shown here is derived from an EMBL/GenBank/DDBJ whole genome shotgun (WGS) entry which is preliminary data.</text>
</comment>
<dbReference type="InterPro" id="IPR012349">
    <property type="entry name" value="Split_barrel_FMN-bd"/>
</dbReference>
<proteinExistence type="predicted"/>
<keyword evidence="3" id="KW-1185">Reference proteome</keyword>
<dbReference type="PANTHER" id="PTHR34818:SF1">
    <property type="entry name" value="PROTEIN BLI-3"/>
    <property type="match status" value="1"/>
</dbReference>
<evidence type="ECO:0000313" key="3">
    <source>
        <dbReference type="Proteomes" id="UP000070810"/>
    </source>
</evidence>
<dbReference type="Proteomes" id="UP000070810">
    <property type="component" value="Unassembled WGS sequence"/>
</dbReference>
<name>A0A147EQL0_9MICO</name>